<organism evidence="1 2">
    <name type="scientific">Streptomyces sodiiphilus</name>
    <dbReference type="NCBI Taxonomy" id="226217"/>
    <lineage>
        <taxon>Bacteria</taxon>
        <taxon>Bacillati</taxon>
        <taxon>Actinomycetota</taxon>
        <taxon>Actinomycetes</taxon>
        <taxon>Kitasatosporales</taxon>
        <taxon>Streptomycetaceae</taxon>
        <taxon>Streptomyces</taxon>
    </lineage>
</organism>
<evidence type="ECO:0000313" key="1">
    <source>
        <dbReference type="EMBL" id="GAA1900338.1"/>
    </source>
</evidence>
<keyword evidence="2" id="KW-1185">Reference proteome</keyword>
<name>A0ABN2NS00_9ACTN</name>
<proteinExistence type="predicted"/>
<dbReference type="Proteomes" id="UP001501303">
    <property type="component" value="Unassembled WGS sequence"/>
</dbReference>
<accession>A0ABN2NS00</accession>
<comment type="caution">
    <text evidence="1">The sequence shown here is derived from an EMBL/GenBank/DDBJ whole genome shotgun (WGS) entry which is preliminary data.</text>
</comment>
<gene>
    <name evidence="1" type="ORF">GCM10009716_07710</name>
</gene>
<evidence type="ECO:0000313" key="2">
    <source>
        <dbReference type="Proteomes" id="UP001501303"/>
    </source>
</evidence>
<sequence>MGDNVGVQPSDAYDPLIPMPELTPDALRAAVSRIAPGKVPALTRHLFEATANALQIRSLAPLRAFIHSWAVFVAIERHPARAARLRALEHLVDAGHEDPTGAIAEIHEIRQRAVAETCLTLREHRTTPPTEYVTIGLSADVACDVARQFEREISTN</sequence>
<protein>
    <submittedName>
        <fullName evidence="1">Uncharacterized protein</fullName>
    </submittedName>
</protein>
<reference evidence="1 2" key="1">
    <citation type="journal article" date="2019" name="Int. J. Syst. Evol. Microbiol.">
        <title>The Global Catalogue of Microorganisms (GCM) 10K type strain sequencing project: providing services to taxonomists for standard genome sequencing and annotation.</title>
        <authorList>
            <consortium name="The Broad Institute Genomics Platform"/>
            <consortium name="The Broad Institute Genome Sequencing Center for Infectious Disease"/>
            <person name="Wu L."/>
            <person name="Ma J."/>
        </authorList>
    </citation>
    <scope>NUCLEOTIDE SEQUENCE [LARGE SCALE GENOMIC DNA]</scope>
    <source>
        <strain evidence="1 2">JCM 13581</strain>
    </source>
</reference>
<dbReference type="EMBL" id="BAAAMJ010000008">
    <property type="protein sequence ID" value="GAA1900338.1"/>
    <property type="molecule type" value="Genomic_DNA"/>
</dbReference>